<dbReference type="Proteomes" id="UP000269539">
    <property type="component" value="Unassembled WGS sequence"/>
</dbReference>
<name>A0A3M7FU91_HORWE</name>
<dbReference type="AlphaFoldDB" id="A0A3M7FU91"/>
<evidence type="ECO:0000313" key="1">
    <source>
        <dbReference type="EMBL" id="RMY92429.1"/>
    </source>
</evidence>
<protein>
    <submittedName>
        <fullName evidence="1">Uncharacterized protein</fullName>
    </submittedName>
</protein>
<evidence type="ECO:0000313" key="2">
    <source>
        <dbReference type="Proteomes" id="UP000269539"/>
    </source>
</evidence>
<proteinExistence type="predicted"/>
<gene>
    <name evidence="1" type="ORF">D0864_05892</name>
</gene>
<reference evidence="1 2" key="1">
    <citation type="journal article" date="2018" name="BMC Genomics">
        <title>Genomic evidence for intraspecific hybridization in a clonal and extremely halotolerant yeast.</title>
        <authorList>
            <person name="Gostincar C."/>
            <person name="Stajich J.E."/>
            <person name="Zupancic J."/>
            <person name="Zalar P."/>
            <person name="Gunde-Cimerman N."/>
        </authorList>
    </citation>
    <scope>NUCLEOTIDE SEQUENCE [LARGE SCALE GENOMIC DNA]</scope>
    <source>
        <strain evidence="1 2">EXF-10513</strain>
    </source>
</reference>
<dbReference type="EMBL" id="QWIO01000565">
    <property type="protein sequence ID" value="RMY92429.1"/>
    <property type="molecule type" value="Genomic_DNA"/>
</dbReference>
<comment type="caution">
    <text evidence="1">The sequence shown here is derived from an EMBL/GenBank/DDBJ whole genome shotgun (WGS) entry which is preliminary data.</text>
</comment>
<accession>A0A3M7FU91</accession>
<organism evidence="1 2">
    <name type="scientific">Hortaea werneckii</name>
    <name type="common">Black yeast</name>
    <name type="synonym">Cladosporium werneckii</name>
    <dbReference type="NCBI Taxonomy" id="91943"/>
    <lineage>
        <taxon>Eukaryota</taxon>
        <taxon>Fungi</taxon>
        <taxon>Dikarya</taxon>
        <taxon>Ascomycota</taxon>
        <taxon>Pezizomycotina</taxon>
        <taxon>Dothideomycetes</taxon>
        <taxon>Dothideomycetidae</taxon>
        <taxon>Mycosphaerellales</taxon>
        <taxon>Teratosphaeriaceae</taxon>
        <taxon>Hortaea</taxon>
    </lineage>
</organism>
<sequence length="182" mass="20154">MIEVQCPYWKRANVCQSPVFDHEVGSADCYETHGARGNEEPENMSNRGTFAPRLLLVLYRYFAFQCLCRTAALPPFRPPELGFGGASALATMISEPIGRRTSVFYYFISQSLGVQRNTWLLPHNQLKVDSKEPKAMPLDLSLSDGQIVANANIKKRAATKDADNGSGRYKVAAGADIIVLLR</sequence>